<feature type="compositionally biased region" description="Low complexity" evidence="1">
    <location>
        <begin position="13"/>
        <end position="24"/>
    </location>
</feature>
<evidence type="ECO:0000313" key="4">
    <source>
        <dbReference type="Proteomes" id="UP001437256"/>
    </source>
</evidence>
<evidence type="ECO:0000313" key="3">
    <source>
        <dbReference type="EMBL" id="KAL0056905.1"/>
    </source>
</evidence>
<dbReference type="PANTHER" id="PTHR42028">
    <property type="entry name" value="CHROMOSOME 1, WHOLE GENOME SHOTGUN SEQUENCE"/>
    <property type="match status" value="1"/>
</dbReference>
<dbReference type="Proteomes" id="UP001437256">
    <property type="component" value="Unassembled WGS sequence"/>
</dbReference>
<accession>A0ABR2Z6E5</accession>
<keyword evidence="4" id="KW-1185">Reference proteome</keyword>
<reference evidence="3 4" key="1">
    <citation type="submission" date="2024-05" db="EMBL/GenBank/DDBJ databases">
        <title>A draft genome resource for the thread blight pathogen Marasmius tenuissimus strain MS-2.</title>
        <authorList>
            <person name="Yulfo-Soto G.E."/>
            <person name="Baruah I.K."/>
            <person name="Amoako-Attah I."/>
            <person name="Bukari Y."/>
            <person name="Meinhardt L.W."/>
            <person name="Bailey B.A."/>
            <person name="Cohen S.P."/>
        </authorList>
    </citation>
    <scope>NUCLEOTIDE SEQUENCE [LARGE SCALE GENOMIC DNA]</scope>
    <source>
        <strain evidence="3 4">MS-2</strain>
    </source>
</reference>
<sequence>MSASPTTSGPVRGSNTGTNQGGSTRVNIPTSAPAGIISFTQPPEMSTSFYKIAQNQPLTFAWNASGILAVPTSLTVKAVGANGFTYPVGPSDGSIPGDATSVVWDVYSYQQAHPQTPLAVGMYTMQVYDDRGLGVGQRAGYLSPNQNLKFALYTPRPYTPLSS</sequence>
<dbReference type="Pfam" id="PF23585">
    <property type="entry name" value="DUF7137"/>
    <property type="match status" value="1"/>
</dbReference>
<feature type="region of interest" description="Disordered" evidence="1">
    <location>
        <begin position="1"/>
        <end position="27"/>
    </location>
</feature>
<proteinExistence type="predicted"/>
<organism evidence="3 4">
    <name type="scientific">Marasmius tenuissimus</name>
    <dbReference type="NCBI Taxonomy" id="585030"/>
    <lineage>
        <taxon>Eukaryota</taxon>
        <taxon>Fungi</taxon>
        <taxon>Dikarya</taxon>
        <taxon>Basidiomycota</taxon>
        <taxon>Agaricomycotina</taxon>
        <taxon>Agaricomycetes</taxon>
        <taxon>Agaricomycetidae</taxon>
        <taxon>Agaricales</taxon>
        <taxon>Marasmiineae</taxon>
        <taxon>Marasmiaceae</taxon>
        <taxon>Marasmius</taxon>
    </lineage>
</organism>
<feature type="non-terminal residue" evidence="3">
    <location>
        <position position="163"/>
    </location>
</feature>
<dbReference type="InterPro" id="IPR055561">
    <property type="entry name" value="DUF7137"/>
</dbReference>
<gene>
    <name evidence="3" type="ORF">AAF712_016481</name>
</gene>
<evidence type="ECO:0000259" key="2">
    <source>
        <dbReference type="Pfam" id="PF23585"/>
    </source>
</evidence>
<feature type="domain" description="DUF7137" evidence="2">
    <location>
        <begin position="32"/>
        <end position="163"/>
    </location>
</feature>
<dbReference type="EMBL" id="JBBXMP010000828">
    <property type="protein sequence ID" value="KAL0056905.1"/>
    <property type="molecule type" value="Genomic_DNA"/>
</dbReference>
<comment type="caution">
    <text evidence="3">The sequence shown here is derived from an EMBL/GenBank/DDBJ whole genome shotgun (WGS) entry which is preliminary data.</text>
</comment>
<evidence type="ECO:0000256" key="1">
    <source>
        <dbReference type="SAM" id="MobiDB-lite"/>
    </source>
</evidence>
<dbReference type="PANTHER" id="PTHR42028:SF1">
    <property type="entry name" value="YALI0E30657P"/>
    <property type="match status" value="1"/>
</dbReference>
<protein>
    <recommendedName>
        <fullName evidence="2">DUF7137 domain-containing protein</fullName>
    </recommendedName>
</protein>
<name>A0ABR2Z6E5_9AGAR</name>